<organism evidence="11 12">
    <name type="scientific">Candidatus Lambdaproteobacteria bacterium RIFOXYD2_FULL_56_26</name>
    <dbReference type="NCBI Taxonomy" id="1817773"/>
    <lineage>
        <taxon>Bacteria</taxon>
        <taxon>Pseudomonadati</taxon>
        <taxon>Pseudomonadota</taxon>
        <taxon>Candidatus Lambdaproteobacteria</taxon>
    </lineage>
</organism>
<dbReference type="PROSITE" id="PS51273">
    <property type="entry name" value="GATASE_TYPE_1"/>
    <property type="match status" value="1"/>
</dbReference>
<name>A0A1F6H0P5_9PROT</name>
<keyword evidence="4" id="KW-0378">Hydrolase</keyword>
<dbReference type="InterPro" id="IPR010139">
    <property type="entry name" value="Imidazole-glycPsynth_HisH"/>
</dbReference>
<comment type="catalytic activity">
    <reaction evidence="8">
        <text>5-[(5-phospho-1-deoxy-D-ribulos-1-ylimino)methylamino]-1-(5-phospho-beta-D-ribosyl)imidazole-4-carboxamide + L-glutamine = D-erythro-1-(imidazol-4-yl)glycerol 3-phosphate + 5-amino-1-(5-phospho-beta-D-ribosyl)imidazole-4-carboxamide + L-glutamate + H(+)</text>
        <dbReference type="Rhea" id="RHEA:24793"/>
        <dbReference type="ChEBI" id="CHEBI:15378"/>
        <dbReference type="ChEBI" id="CHEBI:29985"/>
        <dbReference type="ChEBI" id="CHEBI:58278"/>
        <dbReference type="ChEBI" id="CHEBI:58359"/>
        <dbReference type="ChEBI" id="CHEBI:58475"/>
        <dbReference type="ChEBI" id="CHEBI:58525"/>
        <dbReference type="EC" id="4.3.2.10"/>
    </reaction>
</comment>
<evidence type="ECO:0000259" key="10">
    <source>
        <dbReference type="Pfam" id="PF00117"/>
    </source>
</evidence>
<gene>
    <name evidence="11" type="ORF">A2557_11100</name>
</gene>
<evidence type="ECO:0000313" key="12">
    <source>
        <dbReference type="Proteomes" id="UP000177583"/>
    </source>
</evidence>
<dbReference type="InterPro" id="IPR029062">
    <property type="entry name" value="Class_I_gatase-like"/>
</dbReference>
<evidence type="ECO:0000256" key="4">
    <source>
        <dbReference type="ARBA" id="ARBA00022801"/>
    </source>
</evidence>
<dbReference type="SUPFAM" id="SSF52317">
    <property type="entry name" value="Class I glutamine amidotransferase-like"/>
    <property type="match status" value="1"/>
</dbReference>
<evidence type="ECO:0000256" key="6">
    <source>
        <dbReference type="ARBA" id="ARBA00023102"/>
    </source>
</evidence>
<dbReference type="Pfam" id="PF00117">
    <property type="entry name" value="GATase"/>
    <property type="match status" value="1"/>
</dbReference>
<evidence type="ECO:0000256" key="2">
    <source>
        <dbReference type="ARBA" id="ARBA00011152"/>
    </source>
</evidence>
<keyword evidence="7" id="KW-0456">Lyase</keyword>
<sequence>GHAAANLKEFGFWEPLLRAFEAKVPILGICVGLQLLFSKGYEDGEHEGLGLIEGEVVKFSHDLKVPHMGWNRVNFKAPGDPLLQGIGPKNWFYFVHSYACYPKDPTQVIGSAQYGQDFCAVAKRDKLWGVQFHPEKSQEDGLKLLDNFVRFC</sequence>
<dbReference type="GO" id="GO:0000107">
    <property type="term" value="F:imidazoleglycerol-phosphate synthase activity"/>
    <property type="evidence" value="ECO:0007669"/>
    <property type="project" value="TreeGrafter"/>
</dbReference>
<dbReference type="NCBIfam" id="TIGR01855">
    <property type="entry name" value="IMP_synth_hisH"/>
    <property type="match status" value="1"/>
</dbReference>
<dbReference type="GO" id="GO:0004359">
    <property type="term" value="F:glutaminase activity"/>
    <property type="evidence" value="ECO:0007669"/>
    <property type="project" value="UniProtKB-EC"/>
</dbReference>
<accession>A0A1F6H0P5</accession>
<keyword evidence="5 11" id="KW-0315">Glutamine amidotransferase</keyword>
<feature type="domain" description="Glutamine amidotransferase" evidence="10">
    <location>
        <begin position="18"/>
        <end position="149"/>
    </location>
</feature>
<dbReference type="UniPathway" id="UPA00031">
    <property type="reaction ID" value="UER00010"/>
</dbReference>
<evidence type="ECO:0000256" key="8">
    <source>
        <dbReference type="ARBA" id="ARBA00047838"/>
    </source>
</evidence>
<keyword evidence="11" id="KW-0808">Transferase</keyword>
<dbReference type="PANTHER" id="PTHR42701">
    <property type="entry name" value="IMIDAZOLE GLYCEROL PHOSPHATE SYNTHASE SUBUNIT HISH"/>
    <property type="match status" value="1"/>
</dbReference>
<keyword evidence="6" id="KW-0368">Histidine biosynthesis</keyword>
<evidence type="ECO:0000256" key="7">
    <source>
        <dbReference type="ARBA" id="ARBA00023239"/>
    </source>
</evidence>
<feature type="non-terminal residue" evidence="11">
    <location>
        <position position="1"/>
    </location>
</feature>
<dbReference type="InterPro" id="IPR017926">
    <property type="entry name" value="GATASE"/>
</dbReference>
<comment type="pathway">
    <text evidence="1">Amino-acid biosynthesis; L-histidine biosynthesis; L-histidine from 5-phospho-alpha-D-ribose 1-diphosphate: step 5/9.</text>
</comment>
<proteinExistence type="predicted"/>
<evidence type="ECO:0000256" key="9">
    <source>
        <dbReference type="ARBA" id="ARBA00049534"/>
    </source>
</evidence>
<comment type="subunit">
    <text evidence="2">Heterodimer of HisH and HisF.</text>
</comment>
<comment type="catalytic activity">
    <reaction evidence="9">
        <text>L-glutamine + H2O = L-glutamate + NH4(+)</text>
        <dbReference type="Rhea" id="RHEA:15889"/>
        <dbReference type="ChEBI" id="CHEBI:15377"/>
        <dbReference type="ChEBI" id="CHEBI:28938"/>
        <dbReference type="ChEBI" id="CHEBI:29985"/>
        <dbReference type="ChEBI" id="CHEBI:58359"/>
        <dbReference type="EC" id="3.5.1.2"/>
    </reaction>
</comment>
<reference evidence="11 12" key="1">
    <citation type="journal article" date="2016" name="Nat. Commun.">
        <title>Thousands of microbial genomes shed light on interconnected biogeochemical processes in an aquifer system.</title>
        <authorList>
            <person name="Anantharaman K."/>
            <person name="Brown C.T."/>
            <person name="Hug L.A."/>
            <person name="Sharon I."/>
            <person name="Castelle C.J."/>
            <person name="Probst A.J."/>
            <person name="Thomas B.C."/>
            <person name="Singh A."/>
            <person name="Wilkins M.J."/>
            <person name="Karaoz U."/>
            <person name="Brodie E.L."/>
            <person name="Williams K.H."/>
            <person name="Hubbard S.S."/>
            <person name="Banfield J.F."/>
        </authorList>
    </citation>
    <scope>NUCLEOTIDE SEQUENCE [LARGE SCALE GENOMIC DNA]</scope>
</reference>
<dbReference type="PANTHER" id="PTHR42701:SF1">
    <property type="entry name" value="IMIDAZOLE GLYCEROL PHOSPHATE SYNTHASE SUBUNIT HISH"/>
    <property type="match status" value="1"/>
</dbReference>
<dbReference type="Proteomes" id="UP000177583">
    <property type="component" value="Unassembled WGS sequence"/>
</dbReference>
<evidence type="ECO:0000256" key="1">
    <source>
        <dbReference type="ARBA" id="ARBA00005091"/>
    </source>
</evidence>
<dbReference type="CDD" id="cd01748">
    <property type="entry name" value="GATase1_IGP_Synthase"/>
    <property type="match status" value="1"/>
</dbReference>
<dbReference type="EMBL" id="MFNF01000008">
    <property type="protein sequence ID" value="OGH03965.1"/>
    <property type="molecule type" value="Genomic_DNA"/>
</dbReference>
<evidence type="ECO:0000313" key="11">
    <source>
        <dbReference type="EMBL" id="OGH03965.1"/>
    </source>
</evidence>
<keyword evidence="3" id="KW-0028">Amino-acid biosynthesis</keyword>
<evidence type="ECO:0000256" key="5">
    <source>
        <dbReference type="ARBA" id="ARBA00022962"/>
    </source>
</evidence>
<dbReference type="Gene3D" id="3.40.50.880">
    <property type="match status" value="1"/>
</dbReference>
<protein>
    <submittedName>
        <fullName evidence="11">Imidazole glycerol phosphate synthase, glutamine amidotransferase subunit</fullName>
    </submittedName>
</protein>
<dbReference type="GO" id="GO:0000105">
    <property type="term" value="P:L-histidine biosynthetic process"/>
    <property type="evidence" value="ECO:0007669"/>
    <property type="project" value="UniProtKB-UniPathway"/>
</dbReference>
<dbReference type="AlphaFoldDB" id="A0A1F6H0P5"/>
<comment type="caution">
    <text evidence="11">The sequence shown here is derived from an EMBL/GenBank/DDBJ whole genome shotgun (WGS) entry which is preliminary data.</text>
</comment>
<dbReference type="GO" id="GO:0016829">
    <property type="term" value="F:lyase activity"/>
    <property type="evidence" value="ECO:0007669"/>
    <property type="project" value="UniProtKB-KW"/>
</dbReference>
<evidence type="ECO:0000256" key="3">
    <source>
        <dbReference type="ARBA" id="ARBA00022605"/>
    </source>
</evidence>